<organism evidence="1 2">
    <name type="scientific">Heterorhabditis bacteriophora</name>
    <name type="common">Entomopathogenic nematode worm</name>
    <dbReference type="NCBI Taxonomy" id="37862"/>
    <lineage>
        <taxon>Eukaryota</taxon>
        <taxon>Metazoa</taxon>
        <taxon>Ecdysozoa</taxon>
        <taxon>Nematoda</taxon>
        <taxon>Chromadorea</taxon>
        <taxon>Rhabditida</taxon>
        <taxon>Rhabditina</taxon>
        <taxon>Rhabditomorpha</taxon>
        <taxon>Strongyloidea</taxon>
        <taxon>Heterorhabditidae</taxon>
        <taxon>Heterorhabditis</taxon>
    </lineage>
</organism>
<reference evidence="2" key="1">
    <citation type="submission" date="2016-11" db="UniProtKB">
        <authorList>
            <consortium name="WormBaseParasite"/>
        </authorList>
    </citation>
    <scope>IDENTIFICATION</scope>
</reference>
<accession>A0A1I7W9B9</accession>
<keyword evidence="1" id="KW-1185">Reference proteome</keyword>
<protein>
    <submittedName>
        <fullName evidence="2">Uncharacterized protein</fullName>
    </submittedName>
</protein>
<evidence type="ECO:0000313" key="2">
    <source>
        <dbReference type="WBParaSite" id="Hba_01254"/>
    </source>
</evidence>
<name>A0A1I7W9B9_HETBA</name>
<dbReference type="WBParaSite" id="Hba_01254">
    <property type="protein sequence ID" value="Hba_01254"/>
    <property type="gene ID" value="Hba_01254"/>
</dbReference>
<dbReference type="Proteomes" id="UP000095283">
    <property type="component" value="Unplaced"/>
</dbReference>
<proteinExistence type="predicted"/>
<sequence>MLYLNMDCWTWRRFGVATCILPNISKLLLCRKICLLRLKNTHSFCHF</sequence>
<dbReference type="AlphaFoldDB" id="A0A1I7W9B9"/>
<evidence type="ECO:0000313" key="1">
    <source>
        <dbReference type="Proteomes" id="UP000095283"/>
    </source>
</evidence>